<dbReference type="GO" id="GO:0004142">
    <property type="term" value="F:diacylglycerol cholinephosphotransferase activity"/>
    <property type="evidence" value="ECO:0007669"/>
    <property type="project" value="UniProtKB-ARBA"/>
</dbReference>
<keyword evidence="7 14" id="KW-0862">Zinc</keyword>
<dbReference type="PANTHER" id="PTHR10414:SF37">
    <property type="entry name" value="BB IN A BOXCAR, ISOFORM C"/>
    <property type="match status" value="1"/>
</dbReference>
<evidence type="ECO:0000256" key="13">
    <source>
        <dbReference type="ARBA" id="ARBA00051857"/>
    </source>
</evidence>
<keyword evidence="8 14" id="KW-0689">Ribosomal protein</keyword>
<evidence type="ECO:0000256" key="2">
    <source>
        <dbReference type="ARBA" id="ARBA00004127"/>
    </source>
</evidence>
<dbReference type="InterPro" id="IPR023407">
    <property type="entry name" value="Ribosomal_eS27_Zn-bd_dom_sf"/>
</dbReference>
<organism evidence="17 18">
    <name type="scientific">Petromyces alliaceus</name>
    <name type="common">Aspergillus alliaceus</name>
    <dbReference type="NCBI Taxonomy" id="209559"/>
    <lineage>
        <taxon>Eukaryota</taxon>
        <taxon>Fungi</taxon>
        <taxon>Dikarya</taxon>
        <taxon>Ascomycota</taxon>
        <taxon>Pezizomycotina</taxon>
        <taxon>Eurotiomycetes</taxon>
        <taxon>Eurotiomycetidae</taxon>
        <taxon>Eurotiales</taxon>
        <taxon>Aspergillaceae</taxon>
        <taxon>Aspergillus</taxon>
        <taxon>Aspergillus subgen. Circumdati</taxon>
    </lineage>
</organism>
<dbReference type="InterPro" id="IPR043130">
    <property type="entry name" value="CDP-OH_PTrfase_TM_dom"/>
</dbReference>
<dbReference type="InterPro" id="IPR000592">
    <property type="entry name" value="Ribosomal_eS27"/>
</dbReference>
<dbReference type="PROSITE" id="PS00379">
    <property type="entry name" value="CDP_ALCOHOL_P_TRANSF"/>
    <property type="match status" value="1"/>
</dbReference>
<dbReference type="InterPro" id="IPR000462">
    <property type="entry name" value="CDP-OH_P_trans"/>
</dbReference>
<evidence type="ECO:0000256" key="8">
    <source>
        <dbReference type="ARBA" id="ARBA00022980"/>
    </source>
</evidence>
<dbReference type="Pfam" id="PF01667">
    <property type="entry name" value="Ribosomal_S27e"/>
    <property type="match status" value="1"/>
</dbReference>
<dbReference type="InterPro" id="IPR048254">
    <property type="entry name" value="CDP_ALCOHOL_P_TRANSF_CS"/>
</dbReference>
<evidence type="ECO:0000256" key="6">
    <source>
        <dbReference type="ARBA" id="ARBA00022692"/>
    </source>
</evidence>
<keyword evidence="10 16" id="KW-0472">Membrane</keyword>
<evidence type="ECO:0000256" key="9">
    <source>
        <dbReference type="ARBA" id="ARBA00022989"/>
    </source>
</evidence>
<dbReference type="GO" id="GO:0012505">
    <property type="term" value="C:endomembrane system"/>
    <property type="evidence" value="ECO:0007669"/>
    <property type="project" value="UniProtKB-SubCell"/>
</dbReference>
<proteinExistence type="inferred from homology"/>
<dbReference type="GO" id="GO:0008270">
    <property type="term" value="F:zinc ion binding"/>
    <property type="evidence" value="ECO:0007669"/>
    <property type="project" value="UniProtKB-KW"/>
</dbReference>
<comment type="caution">
    <text evidence="17">The sequence shown here is derived from an EMBL/GenBank/DDBJ whole genome shotgun (WGS) entry which is preliminary data.</text>
</comment>
<comment type="cofactor">
    <cofactor evidence="14">
        <name>Zn(2+)</name>
        <dbReference type="ChEBI" id="CHEBI:29105"/>
    </cofactor>
    <text evidence="14">Binds 1 zinc ion per subunit.</text>
</comment>
<dbReference type="GO" id="GO:1990904">
    <property type="term" value="C:ribonucleoprotein complex"/>
    <property type="evidence" value="ECO:0007669"/>
    <property type="project" value="UniProtKB-KW"/>
</dbReference>
<feature type="transmembrane region" description="Helical" evidence="16">
    <location>
        <begin position="228"/>
        <end position="247"/>
    </location>
</feature>
<evidence type="ECO:0000256" key="11">
    <source>
        <dbReference type="ARBA" id="ARBA00023274"/>
    </source>
</evidence>
<comment type="catalytic activity">
    <reaction evidence="13">
        <text>CDP-N,N-dimethylethanolamine + a 1,2-diacyl-sn-glycerol = a 1,2-diacyl-sn-glycero-3-phospho-N,N-dimethylethanolamine + CMP + H(+)</text>
        <dbReference type="Rhea" id="RHEA:33775"/>
        <dbReference type="ChEBI" id="CHEBI:15378"/>
        <dbReference type="ChEBI" id="CHEBI:17815"/>
        <dbReference type="ChEBI" id="CHEBI:60377"/>
        <dbReference type="ChEBI" id="CHEBI:64572"/>
        <dbReference type="ChEBI" id="CHEBI:65117"/>
    </reaction>
    <physiologicalReaction direction="left-to-right" evidence="13">
        <dbReference type="Rhea" id="RHEA:33776"/>
    </physiologicalReaction>
</comment>
<dbReference type="FunFam" id="2.20.25.100:FF:000001">
    <property type="entry name" value="40S ribosomal protein S27"/>
    <property type="match status" value="1"/>
</dbReference>
<dbReference type="AlphaFoldDB" id="A0A8H6E6E1"/>
<evidence type="ECO:0000256" key="15">
    <source>
        <dbReference type="RuleBase" id="RU003750"/>
    </source>
</evidence>
<comment type="cofactor">
    <cofactor evidence="1">
        <name>Mg(2+)</name>
        <dbReference type="ChEBI" id="CHEBI:18420"/>
    </cofactor>
</comment>
<dbReference type="SUPFAM" id="SSF57829">
    <property type="entry name" value="Zn-binding ribosomal proteins"/>
    <property type="match status" value="1"/>
</dbReference>
<dbReference type="EMBL" id="SPNV01000108">
    <property type="protein sequence ID" value="KAF5861134.1"/>
    <property type="molecule type" value="Genomic_DNA"/>
</dbReference>
<keyword evidence="6 16" id="KW-0812">Transmembrane</keyword>
<keyword evidence="9 16" id="KW-1133">Transmembrane helix</keyword>
<keyword evidence="14" id="KW-0479">Metal-binding</keyword>
<feature type="transmembrane region" description="Helical" evidence="16">
    <location>
        <begin position="259"/>
        <end position="281"/>
    </location>
</feature>
<keyword evidence="11 14" id="KW-0687">Ribonucleoprotein</keyword>
<sequence length="543" mass="60424">MVYIRQHQLPNLREYRYAGVDHSLISQYILKPFYNNVVIKCFPMSMAPNAITLTGFFFVVINFLTILWYNPGLDQDCPSWVYASCAVGLFLYQTFDGVDGIQARRTKQSGPLGELFDHSVDACNTTLGVLIFCAAMNLGQSWATVLILWGSTMTFYVQTWDEYYTQVLTLGIISGPVEGVLTLCVVFGFTAYMGGGSFWHQPMLETIGVPKLDAIPEQLYDMPFTQWYIIYGAVVLFFATGSSILHVMQIRKERGQNPITPLFGLLPLAAVWVFVPAYLYLQPIILENYMVPFALYVGLINAYAVGRMITAHLVKASFPYINVLLCPLALAVLDSAGPALGLWPSALEDGNRQIAFVYVCLGLAVGVYGSFIHDIITTICDYIDIWCLSIKHPYVETQTSRQDGRFCPPRPFIISRIFFDISRDKGTTFHLVLAVAVASPEPRSYRISSKATLLTGFFFPGQVLAVDLLNPTPQAEARKHKLKQLVPAPRSFFMDVKCPGCFTITTVFSHAQTVVVCAGCSTVLCQPTGGKARLTEGCSFRRK</sequence>
<evidence type="ECO:0000313" key="17">
    <source>
        <dbReference type="EMBL" id="KAF5861134.1"/>
    </source>
</evidence>
<accession>A0A8H6E6E1</accession>
<evidence type="ECO:0000256" key="3">
    <source>
        <dbReference type="ARBA" id="ARBA00010441"/>
    </source>
</evidence>
<comment type="similarity">
    <text evidence="3 15">Belongs to the CDP-alcohol phosphatidyltransferase class-I family.</text>
</comment>
<feature type="transmembrane region" description="Helical" evidence="16">
    <location>
        <begin position="50"/>
        <end position="69"/>
    </location>
</feature>
<dbReference type="HAMAP" id="MF_00371">
    <property type="entry name" value="Ribosomal_eS27"/>
    <property type="match status" value="1"/>
</dbReference>
<dbReference type="GO" id="GO:0016020">
    <property type="term" value="C:membrane"/>
    <property type="evidence" value="ECO:0007669"/>
    <property type="project" value="InterPro"/>
</dbReference>
<gene>
    <name evidence="17" type="ORF">ETB97_000574</name>
</gene>
<comment type="subcellular location">
    <subcellularLocation>
        <location evidence="2">Endomembrane system</location>
        <topology evidence="2">Multi-pass membrane protein</topology>
    </subcellularLocation>
</comment>
<evidence type="ECO:0000256" key="16">
    <source>
        <dbReference type="SAM" id="Phobius"/>
    </source>
</evidence>
<evidence type="ECO:0000256" key="10">
    <source>
        <dbReference type="ARBA" id="ARBA00023136"/>
    </source>
</evidence>
<dbReference type="PANTHER" id="PTHR10414">
    <property type="entry name" value="ETHANOLAMINEPHOSPHOTRANSFERASE"/>
    <property type="match status" value="1"/>
</dbReference>
<keyword evidence="14" id="KW-0863">Zinc-finger</keyword>
<dbReference type="PROSITE" id="PS01168">
    <property type="entry name" value="RIBOSOMAL_S27E"/>
    <property type="match status" value="1"/>
</dbReference>
<dbReference type="InterPro" id="IPR014472">
    <property type="entry name" value="CHOPT"/>
</dbReference>
<dbReference type="InterPro" id="IPR011332">
    <property type="entry name" value="Ribosomal_zn-bd"/>
</dbReference>
<dbReference type="Pfam" id="PF01066">
    <property type="entry name" value="CDP-OH_P_transf"/>
    <property type="match status" value="1"/>
</dbReference>
<evidence type="ECO:0000256" key="14">
    <source>
        <dbReference type="RuleBase" id="RU000671"/>
    </source>
</evidence>
<evidence type="ECO:0000256" key="5">
    <source>
        <dbReference type="ARBA" id="ARBA00022679"/>
    </source>
</evidence>
<keyword evidence="18" id="KW-1185">Reference proteome</keyword>
<dbReference type="GO" id="GO:0005840">
    <property type="term" value="C:ribosome"/>
    <property type="evidence" value="ECO:0007669"/>
    <property type="project" value="UniProtKB-KW"/>
</dbReference>
<evidence type="ECO:0000256" key="1">
    <source>
        <dbReference type="ARBA" id="ARBA00001946"/>
    </source>
</evidence>
<protein>
    <recommendedName>
        <fullName evidence="14">40S ribosomal protein S27</fullName>
    </recommendedName>
</protein>
<dbReference type="Gene3D" id="1.20.120.1760">
    <property type="match status" value="1"/>
</dbReference>
<dbReference type="Gene3D" id="2.20.25.100">
    <property type="entry name" value="Zn-binding ribosomal proteins"/>
    <property type="match status" value="1"/>
</dbReference>
<keyword evidence="5 15" id="KW-0808">Transferase</keyword>
<evidence type="ECO:0000256" key="7">
    <source>
        <dbReference type="ARBA" id="ARBA00022833"/>
    </source>
</evidence>
<comment type="pathway">
    <text evidence="12">Phospholipid metabolism; phosphatidylcholine biosynthesis; phosphatidylcholine from phosphocholine: step 2/2.</text>
</comment>
<dbReference type="GO" id="GO:0003735">
    <property type="term" value="F:structural constituent of ribosome"/>
    <property type="evidence" value="ECO:0007669"/>
    <property type="project" value="InterPro"/>
</dbReference>
<dbReference type="Proteomes" id="UP000541154">
    <property type="component" value="Unassembled WGS sequence"/>
</dbReference>
<dbReference type="FunFam" id="1.20.120.1760:FF:000012">
    <property type="entry name" value="sn-1,2-diacylglycerol cholinephosphotransferase"/>
    <property type="match status" value="1"/>
</dbReference>
<feature type="transmembrane region" description="Helical" evidence="16">
    <location>
        <begin position="127"/>
        <end position="149"/>
    </location>
</feature>
<dbReference type="GO" id="GO:0006412">
    <property type="term" value="P:translation"/>
    <property type="evidence" value="ECO:0007669"/>
    <property type="project" value="InterPro"/>
</dbReference>
<evidence type="ECO:0000313" key="18">
    <source>
        <dbReference type="Proteomes" id="UP000541154"/>
    </source>
</evidence>
<evidence type="ECO:0000256" key="4">
    <source>
        <dbReference type="ARBA" id="ARBA00010919"/>
    </source>
</evidence>
<name>A0A8H6E6E1_PETAA</name>
<comment type="similarity">
    <text evidence="4 14">Belongs to the eukaryotic ribosomal protein eS27 family.</text>
</comment>
<evidence type="ECO:0000256" key="12">
    <source>
        <dbReference type="ARBA" id="ARBA00037890"/>
    </source>
</evidence>
<feature type="transmembrane region" description="Helical" evidence="16">
    <location>
        <begin position="170"/>
        <end position="193"/>
    </location>
</feature>
<feature type="transmembrane region" description="Helical" evidence="16">
    <location>
        <begin position="355"/>
        <end position="376"/>
    </location>
</feature>
<feature type="transmembrane region" description="Helical" evidence="16">
    <location>
        <begin position="321"/>
        <end position="343"/>
    </location>
</feature>
<reference evidence="17 18" key="1">
    <citation type="submission" date="2019-04" db="EMBL/GenBank/DDBJ databases">
        <title>Aspergillus burnettii sp. nov., novel species from soil in southeast Queensland.</title>
        <authorList>
            <person name="Gilchrist C.L.M."/>
            <person name="Pitt J.I."/>
            <person name="Lange L."/>
            <person name="Lacey H.J."/>
            <person name="Vuong D."/>
            <person name="Midgley D.J."/>
            <person name="Greenfield P."/>
            <person name="Bradbury M."/>
            <person name="Lacey E."/>
            <person name="Busk P.K."/>
            <person name="Pilgaard B."/>
            <person name="Chooi Y.H."/>
            <person name="Piggott A.M."/>
        </authorList>
    </citation>
    <scope>NUCLEOTIDE SEQUENCE [LARGE SCALE GENOMIC DNA]</scope>
    <source>
        <strain evidence="17 18">FRR 5400</strain>
    </source>
</reference>
<feature type="transmembrane region" description="Helical" evidence="16">
    <location>
        <begin position="293"/>
        <end position="314"/>
    </location>
</feature>